<keyword evidence="2" id="KW-1185">Reference proteome</keyword>
<dbReference type="Proteomes" id="UP001153678">
    <property type="component" value="Unassembled WGS sequence"/>
</dbReference>
<sequence length="123" mass="14016">MVGPANITRVILWGEKGVINNIGNIQLGFNYLIDFDHERGGELIFGSDYGIYIAITRQSTSLGREVGYGEMQEALIRKNFAEEKYLNNAVRVLRASYIKDRTIEFENEQDEEIARLIEIDDGI</sequence>
<gene>
    <name evidence="1" type="ORF">FWILDA_LOCUS6045</name>
</gene>
<dbReference type="EMBL" id="CAMKVN010001054">
    <property type="protein sequence ID" value="CAI2173358.1"/>
    <property type="molecule type" value="Genomic_DNA"/>
</dbReference>
<dbReference type="OrthoDB" id="2305733at2759"/>
<proteinExistence type="predicted"/>
<reference evidence="1" key="1">
    <citation type="submission" date="2022-08" db="EMBL/GenBank/DDBJ databases">
        <authorList>
            <person name="Kallberg Y."/>
            <person name="Tangrot J."/>
            <person name="Rosling A."/>
        </authorList>
    </citation>
    <scope>NUCLEOTIDE SEQUENCE</scope>
    <source>
        <strain evidence="1">Wild A</strain>
    </source>
</reference>
<accession>A0A9W4SL66</accession>
<protein>
    <submittedName>
        <fullName evidence="1">13615_t:CDS:1</fullName>
    </submittedName>
</protein>
<name>A0A9W4SL66_9GLOM</name>
<evidence type="ECO:0000313" key="2">
    <source>
        <dbReference type="Proteomes" id="UP001153678"/>
    </source>
</evidence>
<dbReference type="AlphaFoldDB" id="A0A9W4SL66"/>
<comment type="caution">
    <text evidence="1">The sequence shown here is derived from an EMBL/GenBank/DDBJ whole genome shotgun (WGS) entry which is preliminary data.</text>
</comment>
<organism evidence="1 2">
    <name type="scientific">Funneliformis geosporum</name>
    <dbReference type="NCBI Taxonomy" id="1117311"/>
    <lineage>
        <taxon>Eukaryota</taxon>
        <taxon>Fungi</taxon>
        <taxon>Fungi incertae sedis</taxon>
        <taxon>Mucoromycota</taxon>
        <taxon>Glomeromycotina</taxon>
        <taxon>Glomeromycetes</taxon>
        <taxon>Glomerales</taxon>
        <taxon>Glomeraceae</taxon>
        <taxon>Funneliformis</taxon>
    </lineage>
</organism>
<evidence type="ECO:0000313" key="1">
    <source>
        <dbReference type="EMBL" id="CAI2173358.1"/>
    </source>
</evidence>